<name>A0A9D4PSL0_RHISA</name>
<accession>A0A9D4PSL0</accession>
<organism evidence="1 2">
    <name type="scientific">Rhipicephalus sanguineus</name>
    <name type="common">Brown dog tick</name>
    <name type="synonym">Ixodes sanguineus</name>
    <dbReference type="NCBI Taxonomy" id="34632"/>
    <lineage>
        <taxon>Eukaryota</taxon>
        <taxon>Metazoa</taxon>
        <taxon>Ecdysozoa</taxon>
        <taxon>Arthropoda</taxon>
        <taxon>Chelicerata</taxon>
        <taxon>Arachnida</taxon>
        <taxon>Acari</taxon>
        <taxon>Parasitiformes</taxon>
        <taxon>Ixodida</taxon>
        <taxon>Ixodoidea</taxon>
        <taxon>Ixodidae</taxon>
        <taxon>Rhipicephalinae</taxon>
        <taxon>Rhipicephalus</taxon>
        <taxon>Rhipicephalus</taxon>
    </lineage>
</organism>
<dbReference type="Proteomes" id="UP000821837">
    <property type="component" value="Chromosome 5"/>
</dbReference>
<protein>
    <submittedName>
        <fullName evidence="1">Uncharacterized protein</fullName>
    </submittedName>
</protein>
<dbReference type="EMBL" id="JABSTV010001251">
    <property type="protein sequence ID" value="KAH7952320.1"/>
    <property type="molecule type" value="Genomic_DNA"/>
</dbReference>
<evidence type="ECO:0000313" key="2">
    <source>
        <dbReference type="Proteomes" id="UP000821837"/>
    </source>
</evidence>
<reference evidence="1" key="2">
    <citation type="submission" date="2021-09" db="EMBL/GenBank/DDBJ databases">
        <authorList>
            <person name="Jia N."/>
            <person name="Wang J."/>
            <person name="Shi W."/>
            <person name="Du L."/>
            <person name="Sun Y."/>
            <person name="Zhan W."/>
            <person name="Jiang J."/>
            <person name="Wang Q."/>
            <person name="Zhang B."/>
            <person name="Ji P."/>
            <person name="Sakyi L.B."/>
            <person name="Cui X."/>
            <person name="Yuan T."/>
            <person name="Jiang B."/>
            <person name="Yang W."/>
            <person name="Lam T.T.-Y."/>
            <person name="Chang Q."/>
            <person name="Ding S."/>
            <person name="Wang X."/>
            <person name="Zhu J."/>
            <person name="Ruan X."/>
            <person name="Zhao L."/>
            <person name="Wei J."/>
            <person name="Que T."/>
            <person name="Du C."/>
            <person name="Cheng J."/>
            <person name="Dai P."/>
            <person name="Han X."/>
            <person name="Huang E."/>
            <person name="Gao Y."/>
            <person name="Liu J."/>
            <person name="Shao H."/>
            <person name="Ye R."/>
            <person name="Li L."/>
            <person name="Wei W."/>
            <person name="Wang X."/>
            <person name="Wang C."/>
            <person name="Huo Q."/>
            <person name="Li W."/>
            <person name="Guo W."/>
            <person name="Chen H."/>
            <person name="Chen S."/>
            <person name="Zhou L."/>
            <person name="Zhou L."/>
            <person name="Ni X."/>
            <person name="Tian J."/>
            <person name="Zhou Y."/>
            <person name="Sheng Y."/>
            <person name="Liu T."/>
            <person name="Pan Y."/>
            <person name="Xia L."/>
            <person name="Li J."/>
            <person name="Zhao F."/>
            <person name="Cao W."/>
        </authorList>
    </citation>
    <scope>NUCLEOTIDE SEQUENCE</scope>
    <source>
        <strain evidence="1">Rsan-2018</strain>
        <tissue evidence="1">Larvae</tissue>
    </source>
</reference>
<dbReference type="AlphaFoldDB" id="A0A9D4PSL0"/>
<sequence length="68" mass="7819">MWAYFNSTMMRVSLYRKQTFLKSAAGSSTDPVRPRPDDKLCPDCGAKNPAKDHECTHNCKLCERRTPR</sequence>
<keyword evidence="2" id="KW-1185">Reference proteome</keyword>
<gene>
    <name evidence="1" type="ORF">HPB52_021460</name>
</gene>
<comment type="caution">
    <text evidence="1">The sequence shown here is derived from an EMBL/GenBank/DDBJ whole genome shotgun (WGS) entry which is preliminary data.</text>
</comment>
<reference evidence="1" key="1">
    <citation type="journal article" date="2020" name="Cell">
        <title>Large-Scale Comparative Analyses of Tick Genomes Elucidate Their Genetic Diversity and Vector Capacities.</title>
        <authorList>
            <consortium name="Tick Genome and Microbiome Consortium (TIGMIC)"/>
            <person name="Jia N."/>
            <person name="Wang J."/>
            <person name="Shi W."/>
            <person name="Du L."/>
            <person name="Sun Y."/>
            <person name="Zhan W."/>
            <person name="Jiang J.F."/>
            <person name="Wang Q."/>
            <person name="Zhang B."/>
            <person name="Ji P."/>
            <person name="Bell-Sakyi L."/>
            <person name="Cui X.M."/>
            <person name="Yuan T.T."/>
            <person name="Jiang B.G."/>
            <person name="Yang W.F."/>
            <person name="Lam T.T."/>
            <person name="Chang Q.C."/>
            <person name="Ding S.J."/>
            <person name="Wang X.J."/>
            <person name="Zhu J.G."/>
            <person name="Ruan X.D."/>
            <person name="Zhao L."/>
            <person name="Wei J.T."/>
            <person name="Ye R.Z."/>
            <person name="Que T.C."/>
            <person name="Du C.H."/>
            <person name="Zhou Y.H."/>
            <person name="Cheng J.X."/>
            <person name="Dai P.F."/>
            <person name="Guo W.B."/>
            <person name="Han X.H."/>
            <person name="Huang E.J."/>
            <person name="Li L.F."/>
            <person name="Wei W."/>
            <person name="Gao Y.C."/>
            <person name="Liu J.Z."/>
            <person name="Shao H.Z."/>
            <person name="Wang X."/>
            <person name="Wang C.C."/>
            <person name="Yang T.C."/>
            <person name="Huo Q.B."/>
            <person name="Li W."/>
            <person name="Chen H.Y."/>
            <person name="Chen S.E."/>
            <person name="Zhou L.G."/>
            <person name="Ni X.B."/>
            <person name="Tian J.H."/>
            <person name="Sheng Y."/>
            <person name="Liu T."/>
            <person name="Pan Y.S."/>
            <person name="Xia L.Y."/>
            <person name="Li J."/>
            <person name="Zhao F."/>
            <person name="Cao W.C."/>
        </authorList>
    </citation>
    <scope>NUCLEOTIDE SEQUENCE</scope>
    <source>
        <strain evidence="1">Rsan-2018</strain>
    </source>
</reference>
<evidence type="ECO:0000313" key="1">
    <source>
        <dbReference type="EMBL" id="KAH7952320.1"/>
    </source>
</evidence>
<proteinExistence type="predicted"/>